<comment type="pathway">
    <text evidence="4">Carbohydrate biosynthesis; Calvin cycle.</text>
</comment>
<evidence type="ECO:0000256" key="17">
    <source>
        <dbReference type="ARBA" id="ARBA00032973"/>
    </source>
</evidence>
<protein>
    <recommendedName>
        <fullName evidence="7">fructose-bisphosphatase</fullName>
        <ecNumber evidence="7">3.1.3.11</ecNumber>
    </recommendedName>
    <alternativeName>
        <fullName evidence="17">D-fructose-1,6-bisphosphate 1-phosphohydrolase</fullName>
    </alternativeName>
</protein>
<dbReference type="HAMAP" id="MF_01855">
    <property type="entry name" value="FBPase_class1"/>
    <property type="match status" value="2"/>
</dbReference>
<evidence type="ECO:0000256" key="2">
    <source>
        <dbReference type="ARBA" id="ARBA00001946"/>
    </source>
</evidence>
<dbReference type="Pfam" id="PF00316">
    <property type="entry name" value="FBPase"/>
    <property type="match status" value="2"/>
</dbReference>
<evidence type="ECO:0000259" key="21">
    <source>
        <dbReference type="Pfam" id="PF18913"/>
    </source>
</evidence>
<evidence type="ECO:0000256" key="4">
    <source>
        <dbReference type="ARBA" id="ARBA00005215"/>
    </source>
</evidence>
<keyword evidence="8" id="KW-0150">Chloroplast</keyword>
<organism evidence="22 23">
    <name type="scientific">Papaver somniferum</name>
    <name type="common">Opium poppy</name>
    <dbReference type="NCBI Taxonomy" id="3469"/>
    <lineage>
        <taxon>Eukaryota</taxon>
        <taxon>Viridiplantae</taxon>
        <taxon>Streptophyta</taxon>
        <taxon>Embryophyta</taxon>
        <taxon>Tracheophyta</taxon>
        <taxon>Spermatophyta</taxon>
        <taxon>Magnoliopsida</taxon>
        <taxon>Ranunculales</taxon>
        <taxon>Papaveraceae</taxon>
        <taxon>Papaveroideae</taxon>
        <taxon>Papaver</taxon>
    </lineage>
</organism>
<evidence type="ECO:0000256" key="3">
    <source>
        <dbReference type="ARBA" id="ARBA00004229"/>
    </source>
</evidence>
<evidence type="ECO:0000256" key="16">
    <source>
        <dbReference type="ARBA" id="ARBA00023277"/>
    </source>
</evidence>
<dbReference type="FunFam" id="3.40.190.80:FF:000001">
    <property type="entry name" value="Fructose-1,6-bisphosphatase class 1"/>
    <property type="match status" value="1"/>
</dbReference>
<dbReference type="InterPro" id="IPR033391">
    <property type="entry name" value="FBPase_N"/>
</dbReference>
<feature type="domain" description="Fructose-1-6-bisphosphatase class I N-terminal" evidence="20">
    <location>
        <begin position="91"/>
        <end position="292"/>
    </location>
</feature>
<evidence type="ECO:0000256" key="15">
    <source>
        <dbReference type="ARBA" id="ARBA00023157"/>
    </source>
</evidence>
<dbReference type="GO" id="GO:0042132">
    <property type="term" value="F:fructose 1,6-bisphosphate 1-phosphatase activity"/>
    <property type="evidence" value="ECO:0007669"/>
    <property type="project" value="UniProtKB-EC"/>
</dbReference>
<feature type="domain" description="Fructose-1-6-bisphosphatase class I N-terminal" evidence="20">
    <location>
        <begin position="500"/>
        <end position="711"/>
    </location>
</feature>
<evidence type="ECO:0000313" key="23">
    <source>
        <dbReference type="Proteomes" id="UP000316621"/>
    </source>
</evidence>
<keyword evidence="16 18" id="KW-0119">Carbohydrate metabolism</keyword>
<dbReference type="EMBL" id="CM010723">
    <property type="protein sequence ID" value="RZC76007.1"/>
    <property type="molecule type" value="Genomic_DNA"/>
</dbReference>
<dbReference type="GO" id="GO:0019253">
    <property type="term" value="P:reductive pentose-phosphate cycle"/>
    <property type="evidence" value="ECO:0007669"/>
    <property type="project" value="UniProtKB-KW"/>
</dbReference>
<feature type="domain" description="Fructose-1-6-bisphosphatase class 1 C-terminal" evidence="21">
    <location>
        <begin position="296"/>
        <end position="421"/>
    </location>
</feature>
<reference evidence="22 23" key="1">
    <citation type="journal article" date="2018" name="Science">
        <title>The opium poppy genome and morphinan production.</title>
        <authorList>
            <person name="Guo L."/>
            <person name="Winzer T."/>
            <person name="Yang X."/>
            <person name="Li Y."/>
            <person name="Ning Z."/>
            <person name="He Z."/>
            <person name="Teodor R."/>
            <person name="Lu Y."/>
            <person name="Bowser T.A."/>
            <person name="Graham I.A."/>
            <person name="Ye K."/>
        </authorList>
    </citation>
    <scope>NUCLEOTIDE SEQUENCE [LARGE SCALE GENOMIC DNA]</scope>
    <source>
        <strain evidence="23">cv. HN1</strain>
        <tissue evidence="22">Leaves</tissue>
    </source>
</reference>
<dbReference type="Proteomes" id="UP000316621">
    <property type="component" value="Chromosome 9"/>
</dbReference>
<dbReference type="Pfam" id="PF18913">
    <property type="entry name" value="FBPase_C"/>
    <property type="match status" value="2"/>
</dbReference>
<keyword evidence="10" id="KW-0934">Plastid</keyword>
<dbReference type="InterPro" id="IPR044015">
    <property type="entry name" value="FBPase_C_dom"/>
</dbReference>
<keyword evidence="12 18" id="KW-0378">Hydrolase</keyword>
<dbReference type="GO" id="GO:0009507">
    <property type="term" value="C:chloroplast"/>
    <property type="evidence" value="ECO:0007669"/>
    <property type="project" value="UniProtKB-SubCell"/>
</dbReference>
<gene>
    <name evidence="22" type="ORF">C5167_000117</name>
</gene>
<dbReference type="AlphaFoldDB" id="A0A4Y7KT87"/>
<comment type="catalytic activity">
    <reaction evidence="1">
        <text>beta-D-fructose 1,6-bisphosphate + H2O = beta-D-fructose 6-phosphate + phosphate</text>
        <dbReference type="Rhea" id="RHEA:11064"/>
        <dbReference type="ChEBI" id="CHEBI:15377"/>
        <dbReference type="ChEBI" id="CHEBI:32966"/>
        <dbReference type="ChEBI" id="CHEBI:43474"/>
        <dbReference type="ChEBI" id="CHEBI:57634"/>
        <dbReference type="EC" id="3.1.3.11"/>
    </reaction>
</comment>
<dbReference type="PROSITE" id="PS00124">
    <property type="entry name" value="FBPASE"/>
    <property type="match status" value="1"/>
</dbReference>
<dbReference type="EC" id="3.1.3.11" evidence="7"/>
<dbReference type="CDD" id="cd00354">
    <property type="entry name" value="FBPase"/>
    <property type="match status" value="2"/>
</dbReference>
<evidence type="ECO:0000256" key="6">
    <source>
        <dbReference type="ARBA" id="ARBA00011881"/>
    </source>
</evidence>
<dbReference type="GO" id="GO:0005986">
    <property type="term" value="P:sucrose biosynthetic process"/>
    <property type="evidence" value="ECO:0007669"/>
    <property type="project" value="TreeGrafter"/>
</dbReference>
<evidence type="ECO:0000259" key="20">
    <source>
        <dbReference type="Pfam" id="PF00316"/>
    </source>
</evidence>
<dbReference type="GO" id="GO:0030388">
    <property type="term" value="P:fructose 1,6-bisphosphate metabolic process"/>
    <property type="evidence" value="ECO:0007669"/>
    <property type="project" value="TreeGrafter"/>
</dbReference>
<sequence length="820" mass="89513">MVGSSIAATASHQLLFSSTTTSAHHPYRSSSSYASSSARVLFDVSKQSTIPISRKSLSNDSVLVNGVRCAAVGTSENATATPKRSKYDIVTLTSWLLDQEKSGNIDAELTVVLSSISMACKQIASLVQRASISNLTGGQGAVNIQGEDQKKLDVISNEVFSSCLRSSGRTGIIASEEEDVPVAVEESYSGNYIVVFDPLDGSSNIDAAVSTGSIFGIYHPNDECLADFGDDVSALDQEKQKCIVSVCQPGTNLLAAGYCMYSSSVIFVLSVGKGVYSFTLDPMYGEFVLTQEKVQIPKSRKIYSFNEGNYQMWDDKLKKYIDDLKIPDPKPYSARYIGSLVGDFHRTLLYGGIYGYPRDSMSKNGKLRLLYECAPMSYLAEQAGGKGSDGHQRVLDIQPTEIHQRVPLYIGSVDEVDKLENTAGATPIAFSSSLLLQQPQAGFFTSSGITKSCHYVNNRTSRHQCGCIAVSVNEQGSETRRANNKQQEKGTTSNAFEIETLTTWLLNQERQGNIDSELAIVLSSISLACKQITSLLQRATLSNLTGSQGFINIQGEDQRKLDFIANQVFCNCLRSTGRTGIIASEEEDVPIAIEETYSGNYTVVFDPIDGSSNIDTGLTTGSIFGIYSPDDQEPCLVDYDDEDDDEEDHSDQKLGKKEQKCVVSACQPGSNLLAAGYCMYSTMVVFTLSIGNGVFAFTLDPMYGEFVLTHKNIQIPKSGKIYSFNEANYELYIGCLVGEVHRMLLCGGIYGNPSNTKRKQGNLRLLYECAPMSYLVEQAGGKASDGRCRILDIKPDEIHQRAPLFIGSPEEMDKLEKYLS</sequence>
<comment type="similarity">
    <text evidence="5 18">Belongs to the FBPase class 1 family.</text>
</comment>
<evidence type="ECO:0000256" key="7">
    <source>
        <dbReference type="ARBA" id="ARBA00013093"/>
    </source>
</evidence>
<evidence type="ECO:0000256" key="11">
    <source>
        <dbReference type="ARBA" id="ARBA00022723"/>
    </source>
</evidence>
<evidence type="ECO:0000256" key="9">
    <source>
        <dbReference type="ARBA" id="ARBA00022567"/>
    </source>
</evidence>
<keyword evidence="13" id="KW-0460">Magnesium</keyword>
<dbReference type="FunFam" id="3.30.540.10:FF:000014">
    <property type="entry name" value="Fructose-1,6-bisphosphatase, chloroplastic"/>
    <property type="match status" value="1"/>
</dbReference>
<dbReference type="InterPro" id="IPR000146">
    <property type="entry name" value="FBPase_class-1"/>
</dbReference>
<comment type="subcellular location">
    <subcellularLocation>
        <location evidence="3">Plastid</location>
        <location evidence="3">Chloroplast</location>
    </subcellularLocation>
</comment>
<dbReference type="GO" id="GO:0005829">
    <property type="term" value="C:cytosol"/>
    <property type="evidence" value="ECO:0007669"/>
    <property type="project" value="TreeGrafter"/>
</dbReference>
<evidence type="ECO:0000256" key="1">
    <source>
        <dbReference type="ARBA" id="ARBA00001273"/>
    </source>
</evidence>
<evidence type="ECO:0000256" key="18">
    <source>
        <dbReference type="RuleBase" id="RU000508"/>
    </source>
</evidence>
<evidence type="ECO:0000256" key="8">
    <source>
        <dbReference type="ARBA" id="ARBA00022528"/>
    </source>
</evidence>
<keyword evidence="15" id="KW-1015">Disulfide bond</keyword>
<keyword evidence="14" id="KW-0809">Transit peptide</keyword>
<comment type="cofactor">
    <cofactor evidence="2">
        <name>Mg(2+)</name>
        <dbReference type="ChEBI" id="CHEBI:18420"/>
    </cofactor>
</comment>
<evidence type="ECO:0000256" key="12">
    <source>
        <dbReference type="ARBA" id="ARBA00022801"/>
    </source>
</evidence>
<dbReference type="GO" id="GO:0006000">
    <property type="term" value="P:fructose metabolic process"/>
    <property type="evidence" value="ECO:0007669"/>
    <property type="project" value="TreeGrafter"/>
</dbReference>
<accession>A0A4Y7KT87</accession>
<evidence type="ECO:0000256" key="19">
    <source>
        <dbReference type="SAM" id="MobiDB-lite"/>
    </source>
</evidence>
<dbReference type="PANTHER" id="PTHR11556:SF1">
    <property type="entry name" value="FRUCTOSE-BISPHOSPHATASE"/>
    <property type="match status" value="1"/>
</dbReference>
<keyword evidence="9" id="KW-0113">Calvin cycle</keyword>
<name>A0A4Y7KT87_PAPSO</name>
<dbReference type="GO" id="GO:0006094">
    <property type="term" value="P:gluconeogenesis"/>
    <property type="evidence" value="ECO:0007669"/>
    <property type="project" value="TreeGrafter"/>
</dbReference>
<feature type="domain" description="Fructose-1-6-bisphosphatase class 1 C-terminal" evidence="21">
    <location>
        <begin position="732"/>
        <end position="819"/>
    </location>
</feature>
<dbReference type="InterPro" id="IPR020548">
    <property type="entry name" value="Fructose_bisphosphatase_AS"/>
</dbReference>
<feature type="compositionally biased region" description="Acidic residues" evidence="19">
    <location>
        <begin position="635"/>
        <end position="649"/>
    </location>
</feature>
<proteinExistence type="inferred from homology"/>
<dbReference type="Gene3D" id="3.40.190.80">
    <property type="match status" value="2"/>
</dbReference>
<dbReference type="STRING" id="3469.A0A4Y7KT87"/>
<keyword evidence="23" id="KW-1185">Reference proteome</keyword>
<keyword evidence="11" id="KW-0479">Metal-binding</keyword>
<evidence type="ECO:0000256" key="5">
    <source>
        <dbReference type="ARBA" id="ARBA00010941"/>
    </source>
</evidence>
<dbReference type="GO" id="GO:0046872">
    <property type="term" value="F:metal ion binding"/>
    <property type="evidence" value="ECO:0007669"/>
    <property type="project" value="UniProtKB-KW"/>
</dbReference>
<dbReference type="Gene3D" id="3.30.540.10">
    <property type="entry name" value="Fructose-1,6-Bisphosphatase, subunit A, domain 1"/>
    <property type="match status" value="2"/>
</dbReference>
<dbReference type="PANTHER" id="PTHR11556">
    <property type="entry name" value="FRUCTOSE-1,6-BISPHOSPHATASE-RELATED"/>
    <property type="match status" value="1"/>
</dbReference>
<dbReference type="GO" id="GO:0006002">
    <property type="term" value="P:fructose 6-phosphate metabolic process"/>
    <property type="evidence" value="ECO:0007669"/>
    <property type="project" value="TreeGrafter"/>
</dbReference>
<dbReference type="Gramene" id="RZC76007">
    <property type="protein sequence ID" value="RZC76007"/>
    <property type="gene ID" value="C5167_000117"/>
</dbReference>
<feature type="region of interest" description="Disordered" evidence="19">
    <location>
        <begin position="635"/>
        <end position="654"/>
    </location>
</feature>
<comment type="subunit">
    <text evidence="6">Homotetramer.</text>
</comment>
<dbReference type="NCBIfam" id="NF006778">
    <property type="entry name" value="PRK09293.1-1"/>
    <property type="match status" value="1"/>
</dbReference>
<evidence type="ECO:0000256" key="10">
    <source>
        <dbReference type="ARBA" id="ARBA00022640"/>
    </source>
</evidence>
<dbReference type="SUPFAM" id="SSF56655">
    <property type="entry name" value="Carbohydrate phosphatase"/>
    <property type="match status" value="2"/>
</dbReference>
<dbReference type="InterPro" id="IPR028343">
    <property type="entry name" value="FBPtase"/>
</dbReference>
<evidence type="ECO:0000256" key="13">
    <source>
        <dbReference type="ARBA" id="ARBA00022842"/>
    </source>
</evidence>
<evidence type="ECO:0000313" key="22">
    <source>
        <dbReference type="EMBL" id="RZC76007.1"/>
    </source>
</evidence>
<dbReference type="PRINTS" id="PR00115">
    <property type="entry name" value="F16BPHPHTASE"/>
</dbReference>
<evidence type="ECO:0000256" key="14">
    <source>
        <dbReference type="ARBA" id="ARBA00022946"/>
    </source>
</evidence>